<sequence length="89" mass="9661">MNQDIVIDVGQHALMIIIMLSAPVLLTGLAVGLLIGMLQAATSIQEMTLSFIPKLLAMFVALMVFGSWMLDLLVEYVLRLYDAIPGLIG</sequence>
<dbReference type="EMBL" id="FOUO01000004">
    <property type="protein sequence ID" value="SFM39609.1"/>
    <property type="molecule type" value="Genomic_DNA"/>
</dbReference>
<evidence type="ECO:0000256" key="8">
    <source>
        <dbReference type="ARBA" id="ARBA00023143"/>
    </source>
</evidence>
<dbReference type="RefSeq" id="WP_090484069.1">
    <property type="nucleotide sequence ID" value="NZ_FOUO01000004.1"/>
</dbReference>
<dbReference type="STRING" id="195064.SAMN05421721_104168"/>
<keyword evidence="6 9" id="KW-1133">Transmembrane helix</keyword>
<dbReference type="OrthoDB" id="9806440at2"/>
<evidence type="ECO:0000313" key="11">
    <source>
        <dbReference type="Proteomes" id="UP000199556"/>
    </source>
</evidence>
<comment type="subcellular location">
    <subcellularLocation>
        <location evidence="1 9">Cell membrane</location>
        <topology evidence="1">Multi-pass membrane protein</topology>
    </subcellularLocation>
    <subcellularLocation>
        <location evidence="9">Bacterial flagellum basal body</location>
    </subcellularLocation>
</comment>
<keyword evidence="8 9" id="KW-0975">Bacterial flagellum</keyword>
<organism evidence="10 11">
    <name type="scientific">Ectothiorhodospira mobilis</name>
    <dbReference type="NCBI Taxonomy" id="195064"/>
    <lineage>
        <taxon>Bacteria</taxon>
        <taxon>Pseudomonadati</taxon>
        <taxon>Pseudomonadota</taxon>
        <taxon>Gammaproteobacteria</taxon>
        <taxon>Chromatiales</taxon>
        <taxon>Ectothiorhodospiraceae</taxon>
        <taxon>Ectothiorhodospira</taxon>
    </lineage>
</organism>
<keyword evidence="10" id="KW-0966">Cell projection</keyword>
<keyword evidence="5 9" id="KW-0812">Transmembrane</keyword>
<feature type="transmembrane region" description="Helical" evidence="9">
    <location>
        <begin position="12"/>
        <end position="35"/>
    </location>
</feature>
<dbReference type="GO" id="GO:0044780">
    <property type="term" value="P:bacterial-type flagellum assembly"/>
    <property type="evidence" value="ECO:0007669"/>
    <property type="project" value="InterPro"/>
</dbReference>
<dbReference type="NCBIfam" id="TIGR01402">
    <property type="entry name" value="fliQ"/>
    <property type="match status" value="1"/>
</dbReference>
<name>A0A1I4QHR1_ECTMO</name>
<dbReference type="PRINTS" id="PR00952">
    <property type="entry name" value="TYPE3IMQPROT"/>
</dbReference>
<gene>
    <name evidence="9" type="primary">fliQ</name>
    <name evidence="10" type="ORF">SAMN05421721_104168</name>
</gene>
<dbReference type="AlphaFoldDB" id="A0A1I4QHR1"/>
<dbReference type="InterPro" id="IPR006305">
    <property type="entry name" value="FliQ"/>
</dbReference>
<dbReference type="PANTHER" id="PTHR34040:SF2">
    <property type="entry name" value="FLAGELLAR BIOSYNTHETIC PROTEIN FLIQ"/>
    <property type="match status" value="1"/>
</dbReference>
<proteinExistence type="inferred from homology"/>
<evidence type="ECO:0000256" key="7">
    <source>
        <dbReference type="ARBA" id="ARBA00023136"/>
    </source>
</evidence>
<evidence type="ECO:0000256" key="1">
    <source>
        <dbReference type="ARBA" id="ARBA00004651"/>
    </source>
</evidence>
<comment type="similarity">
    <text evidence="2 9">Belongs to the FliQ/MopD/SpaQ family.</text>
</comment>
<comment type="function">
    <text evidence="9">Role in flagellar biosynthesis.</text>
</comment>
<dbReference type="GO" id="GO:0009306">
    <property type="term" value="P:protein secretion"/>
    <property type="evidence" value="ECO:0007669"/>
    <property type="project" value="InterPro"/>
</dbReference>
<keyword evidence="7 9" id="KW-0472">Membrane</keyword>
<evidence type="ECO:0000256" key="9">
    <source>
        <dbReference type="RuleBase" id="RU364090"/>
    </source>
</evidence>
<dbReference type="GO" id="GO:0005886">
    <property type="term" value="C:plasma membrane"/>
    <property type="evidence" value="ECO:0007669"/>
    <property type="project" value="UniProtKB-SubCell"/>
</dbReference>
<feature type="transmembrane region" description="Helical" evidence="9">
    <location>
        <begin position="47"/>
        <end position="70"/>
    </location>
</feature>
<evidence type="ECO:0000256" key="2">
    <source>
        <dbReference type="ARBA" id="ARBA00006156"/>
    </source>
</evidence>
<protein>
    <recommendedName>
        <fullName evidence="3 9">Flagellar biosynthetic protein FliQ</fullName>
    </recommendedName>
</protein>
<accession>A0A1I4QHR1</accession>
<dbReference type="InterPro" id="IPR002191">
    <property type="entry name" value="Bac_export_3"/>
</dbReference>
<dbReference type="PIRSF" id="PIRSF004669">
    <property type="entry name" value="FliQ"/>
    <property type="match status" value="1"/>
</dbReference>
<reference evidence="10 11" key="1">
    <citation type="submission" date="2016-10" db="EMBL/GenBank/DDBJ databases">
        <authorList>
            <person name="de Groot N.N."/>
        </authorList>
    </citation>
    <scope>NUCLEOTIDE SEQUENCE [LARGE SCALE GENOMIC DNA]</scope>
    <source>
        <strain evidence="10 11">DSM 4180</strain>
    </source>
</reference>
<keyword evidence="11" id="KW-1185">Reference proteome</keyword>
<evidence type="ECO:0000256" key="6">
    <source>
        <dbReference type="ARBA" id="ARBA00022989"/>
    </source>
</evidence>
<dbReference type="GO" id="GO:0009425">
    <property type="term" value="C:bacterial-type flagellum basal body"/>
    <property type="evidence" value="ECO:0007669"/>
    <property type="project" value="UniProtKB-SubCell"/>
</dbReference>
<evidence type="ECO:0000256" key="5">
    <source>
        <dbReference type="ARBA" id="ARBA00022692"/>
    </source>
</evidence>
<keyword evidence="10" id="KW-0282">Flagellum</keyword>
<dbReference type="Pfam" id="PF01313">
    <property type="entry name" value="Bac_export_3"/>
    <property type="match status" value="1"/>
</dbReference>
<keyword evidence="10" id="KW-0969">Cilium</keyword>
<dbReference type="Proteomes" id="UP000199556">
    <property type="component" value="Unassembled WGS sequence"/>
</dbReference>
<evidence type="ECO:0000256" key="4">
    <source>
        <dbReference type="ARBA" id="ARBA00022475"/>
    </source>
</evidence>
<keyword evidence="4 9" id="KW-1003">Cell membrane</keyword>
<evidence type="ECO:0000256" key="3">
    <source>
        <dbReference type="ARBA" id="ARBA00021718"/>
    </source>
</evidence>
<evidence type="ECO:0000313" key="10">
    <source>
        <dbReference type="EMBL" id="SFM39609.1"/>
    </source>
</evidence>
<dbReference type="PANTHER" id="PTHR34040">
    <property type="entry name" value="FLAGELLAR BIOSYNTHETIC PROTEIN FLIQ"/>
    <property type="match status" value="1"/>
</dbReference>